<dbReference type="PANTHER" id="PTHR43760">
    <property type="entry name" value="ENDORIBONUCLEASE-RELATED"/>
    <property type="match status" value="1"/>
</dbReference>
<dbReference type="InterPro" id="IPR035959">
    <property type="entry name" value="RutC-like_sf"/>
</dbReference>
<gene>
    <name evidence="2" type="ORF">GJ746_12740</name>
</gene>
<evidence type="ECO:0000313" key="3">
    <source>
        <dbReference type="Proteomes" id="UP000427108"/>
    </source>
</evidence>
<dbReference type="RefSeq" id="WP_154680532.1">
    <property type="nucleotide sequence ID" value="NZ_CP046115.1"/>
</dbReference>
<dbReference type="SUPFAM" id="SSF55298">
    <property type="entry name" value="YjgF-like"/>
    <property type="match status" value="1"/>
</dbReference>
<evidence type="ECO:0000259" key="1">
    <source>
        <dbReference type="Pfam" id="PF14588"/>
    </source>
</evidence>
<dbReference type="PANTHER" id="PTHR43760:SF1">
    <property type="entry name" value="ENDORIBONUCLEASE L-PSP_CHORISMATE MUTASE-LIKE DOMAIN-CONTAINING PROTEIN"/>
    <property type="match status" value="1"/>
</dbReference>
<organism evidence="2 3">
    <name type="scientific">Klebsiella oxytoca</name>
    <dbReference type="NCBI Taxonomy" id="571"/>
    <lineage>
        <taxon>Bacteria</taxon>
        <taxon>Pseudomonadati</taxon>
        <taxon>Pseudomonadota</taxon>
        <taxon>Gammaproteobacteria</taxon>
        <taxon>Enterobacterales</taxon>
        <taxon>Enterobacteriaceae</taxon>
        <taxon>Klebsiella/Raoultella group</taxon>
        <taxon>Klebsiella</taxon>
    </lineage>
</organism>
<sequence>MNIEERLIELGISLSEPAAPKFSYVPLKQTGNLLYSSGNDCRVNGELIYQGTLGKELSIEQGQAAARQCIINILSSLKSYLGDLNRVSGCIKMLGFVQSADDFKDQPLVMNSASDLLIAIFGESGKHARSAIGTNTLPFDTPVEIELIVEIKD</sequence>
<evidence type="ECO:0000313" key="2">
    <source>
        <dbReference type="EMBL" id="QGN38113.1"/>
    </source>
</evidence>
<dbReference type="EMBL" id="CP046115">
    <property type="protein sequence ID" value="QGN38113.1"/>
    <property type="molecule type" value="Genomic_DNA"/>
</dbReference>
<name>A0A6B8MUV5_KLEOX</name>
<dbReference type="Proteomes" id="UP000427108">
    <property type="component" value="Chromosome"/>
</dbReference>
<dbReference type="InterPro" id="IPR013813">
    <property type="entry name" value="Endoribo_LPSP/chorism_mut-like"/>
</dbReference>
<accession>A0A6B8MUV5</accession>
<dbReference type="Gene3D" id="3.30.1330.40">
    <property type="entry name" value="RutC-like"/>
    <property type="match status" value="1"/>
</dbReference>
<protein>
    <submittedName>
        <fullName evidence="2">RidA family protein</fullName>
    </submittedName>
</protein>
<dbReference type="CDD" id="cd02199">
    <property type="entry name" value="YjgF_YER057c_UK114_like_1"/>
    <property type="match status" value="1"/>
</dbReference>
<reference evidence="2 3" key="1">
    <citation type="submission" date="2019-11" db="EMBL/GenBank/DDBJ databases">
        <title>Isolation and Application of One Kind of P-Hydroxybenzoic Acid Degrading Bacterium in Mitigating Cropping Obstacle of Cucumber.</title>
        <authorList>
            <person name="Wu F."/>
            <person name="An Y."/>
        </authorList>
    </citation>
    <scope>NUCLEOTIDE SEQUENCE [LARGE SCALE GENOMIC DNA]</scope>
    <source>
        <strain evidence="2 3">P620</strain>
    </source>
</reference>
<dbReference type="Pfam" id="PF14588">
    <property type="entry name" value="YjgF_endoribonc"/>
    <property type="match status" value="1"/>
</dbReference>
<feature type="domain" description="Endoribonuclease L-PSP/chorismate mutase-like" evidence="1">
    <location>
        <begin position="4"/>
        <end position="143"/>
    </location>
</feature>
<dbReference type="AlphaFoldDB" id="A0A6B8MUV5"/>
<dbReference type="OrthoDB" id="9806350at2"/>
<proteinExistence type="predicted"/>